<proteinExistence type="predicted"/>
<dbReference type="OrthoDB" id="1393025at2"/>
<dbReference type="Proteomes" id="UP000244677">
    <property type="component" value="Chromosome"/>
</dbReference>
<dbReference type="Pfam" id="PF11751">
    <property type="entry name" value="PorP_SprF"/>
    <property type="match status" value="1"/>
</dbReference>
<keyword evidence="1" id="KW-0175">Coiled coil</keyword>
<dbReference type="InterPro" id="IPR036680">
    <property type="entry name" value="SPOR-like_sf"/>
</dbReference>
<dbReference type="NCBIfam" id="TIGR03519">
    <property type="entry name" value="T9SS_PorP_fam"/>
    <property type="match status" value="1"/>
</dbReference>
<keyword evidence="3" id="KW-0732">Signal</keyword>
<evidence type="ECO:0000313" key="6">
    <source>
        <dbReference type="Proteomes" id="UP000244677"/>
    </source>
</evidence>
<name>A0A2S1LLB4_9FLAO</name>
<reference evidence="5 6" key="1">
    <citation type="submission" date="2017-04" db="EMBL/GenBank/DDBJ databases">
        <title>Complete genome sequence of Flavobacterium kingsejong AJ004.</title>
        <authorList>
            <person name="Lee P.C."/>
        </authorList>
    </citation>
    <scope>NUCLEOTIDE SEQUENCE [LARGE SCALE GENOMIC DNA]</scope>
    <source>
        <strain evidence="5 6">AJ004</strain>
    </source>
</reference>
<gene>
    <name evidence="5" type="ORF">FK004_04375</name>
</gene>
<dbReference type="PROSITE" id="PS51257">
    <property type="entry name" value="PROKAR_LIPOPROTEIN"/>
    <property type="match status" value="1"/>
</dbReference>
<dbReference type="KEGG" id="fki:FK004_04375"/>
<evidence type="ECO:0000259" key="4">
    <source>
        <dbReference type="PROSITE" id="PS51724"/>
    </source>
</evidence>
<dbReference type="GO" id="GO:0042834">
    <property type="term" value="F:peptidoglycan binding"/>
    <property type="evidence" value="ECO:0007669"/>
    <property type="project" value="InterPro"/>
</dbReference>
<organism evidence="5 6">
    <name type="scientific">Flavobacterium kingsejongi</name>
    <dbReference type="NCBI Taxonomy" id="1678728"/>
    <lineage>
        <taxon>Bacteria</taxon>
        <taxon>Pseudomonadati</taxon>
        <taxon>Bacteroidota</taxon>
        <taxon>Flavobacteriia</taxon>
        <taxon>Flavobacteriales</taxon>
        <taxon>Flavobacteriaceae</taxon>
        <taxon>Flavobacterium</taxon>
    </lineage>
</organism>
<feature type="signal peptide" evidence="3">
    <location>
        <begin position="1"/>
        <end position="20"/>
    </location>
</feature>
<evidence type="ECO:0000313" key="5">
    <source>
        <dbReference type="EMBL" id="AWG24525.1"/>
    </source>
</evidence>
<dbReference type="AlphaFoldDB" id="A0A2S1LLB4"/>
<dbReference type="InterPro" id="IPR007730">
    <property type="entry name" value="SPOR-like_dom"/>
</dbReference>
<evidence type="ECO:0000256" key="2">
    <source>
        <dbReference type="SAM" id="MobiDB-lite"/>
    </source>
</evidence>
<feature type="region of interest" description="Disordered" evidence="2">
    <location>
        <begin position="354"/>
        <end position="406"/>
    </location>
</feature>
<feature type="coiled-coil region" evidence="1">
    <location>
        <begin position="317"/>
        <end position="344"/>
    </location>
</feature>
<protein>
    <recommendedName>
        <fullName evidence="4">SPOR domain-containing protein</fullName>
    </recommendedName>
</protein>
<feature type="chain" id="PRO_5015509354" description="SPOR domain-containing protein" evidence="3">
    <location>
        <begin position="21"/>
        <end position="693"/>
    </location>
</feature>
<accession>A0A2S1LLB4</accession>
<dbReference type="InterPro" id="IPR019861">
    <property type="entry name" value="PorP/SprF_Bacteroidetes"/>
</dbReference>
<dbReference type="EMBL" id="CP020919">
    <property type="protein sequence ID" value="AWG24525.1"/>
    <property type="molecule type" value="Genomic_DNA"/>
</dbReference>
<evidence type="ECO:0000256" key="3">
    <source>
        <dbReference type="SAM" id="SignalP"/>
    </source>
</evidence>
<sequence length="693" mass="77380">MIQKYLITLCLFLSCSLMNGQEANGAISFDIPSQNALKFNRFLMNPTFSFVREDHSYVNFFHRNQWIQFDNSPQIYFLNYSGRINDKNGIGFGLYQQKIGVISSFGALVNYAYGIQLSEKNTLTFGFNMAYYNSGLDNGAAFPGMPDPALQQIENNSLLSFQPAINLSLGSFDIGVYGENLVDYNLKTGKSLTEFSQKTFSGHLMYTHRMANDSGKLTAMARARSAEDVAFGGSMLLDYTKLGWVQAGYDEQYGIAGGIGFNITNRMSIGYTYEQGLKKVMSNLGPTHEIVFAYSFQPKTKPASEKVAAVAPNDTVVKAESKELQEIKNELKATNMMLEELLYRQDSIAKAGRQGAANGYNNSNTTNTNSTSGNTKPVAQPKTTKKNTSTAKNNEAEEFSRAAQKGNIRQGKLKNISGVHRGYYLVANVYKNKKYRDAFVKGLNAKGISSAAHFTNPANGMSYAYLKRYDTWQEAMGAYKSNSDHTYYEDTWIMFVDNPIEEGNETAAVMPHKSEKEREVINIPQQPVPDATVSTTALASTISAETIKRRYLEEHPEGATPAVRKSVQQAPVIANKEVKKKISAPVRDEVVKTAKVPEKAVMPKIGPTLQIAGQEEGFYIIANVFSRPDYATGFVNQLRKKGLEADYFINPANNYRYVYLKKHQGREEAVAAYNSKINNSYYDKMWIMKVKRL</sequence>
<evidence type="ECO:0000256" key="1">
    <source>
        <dbReference type="SAM" id="Coils"/>
    </source>
</evidence>
<dbReference type="RefSeq" id="WP_108736161.1">
    <property type="nucleotide sequence ID" value="NZ_CP020919.1"/>
</dbReference>
<keyword evidence="6" id="KW-1185">Reference proteome</keyword>
<dbReference type="SUPFAM" id="SSF110997">
    <property type="entry name" value="Sporulation related repeat"/>
    <property type="match status" value="1"/>
</dbReference>
<feature type="compositionally biased region" description="Low complexity" evidence="2">
    <location>
        <begin position="358"/>
        <end position="375"/>
    </location>
</feature>
<dbReference type="PROSITE" id="PS51724">
    <property type="entry name" value="SPOR"/>
    <property type="match status" value="1"/>
</dbReference>
<feature type="domain" description="SPOR" evidence="4">
    <location>
        <begin position="612"/>
        <end position="689"/>
    </location>
</feature>